<evidence type="ECO:0000313" key="9">
    <source>
        <dbReference type="EMBL" id="EFN66283.1"/>
    </source>
</evidence>
<feature type="transmembrane region" description="Helical" evidence="7">
    <location>
        <begin position="139"/>
        <end position="161"/>
    </location>
</feature>
<dbReference type="OMA" id="DKARTCN"/>
<dbReference type="OrthoDB" id="8907274at2759"/>
<evidence type="ECO:0000256" key="1">
    <source>
        <dbReference type="ARBA" id="ARBA00004141"/>
    </source>
</evidence>
<comment type="similarity">
    <text evidence="2">Belongs to the PA-phosphatase related phosphoesterase family.</text>
</comment>
<evidence type="ECO:0000256" key="3">
    <source>
        <dbReference type="ARBA" id="ARBA00022692"/>
    </source>
</evidence>
<dbReference type="SUPFAM" id="SSF48317">
    <property type="entry name" value="Acid phosphatase/Vanadium-dependent haloperoxidase"/>
    <property type="match status" value="1"/>
</dbReference>
<dbReference type="InParanoid" id="E2AJW7"/>
<feature type="compositionally biased region" description="Basic and acidic residues" evidence="6">
    <location>
        <begin position="24"/>
        <end position="35"/>
    </location>
</feature>
<evidence type="ECO:0000313" key="10">
    <source>
        <dbReference type="Proteomes" id="UP000000311"/>
    </source>
</evidence>
<dbReference type="AlphaFoldDB" id="E2AJW7"/>
<dbReference type="GO" id="GO:0046839">
    <property type="term" value="P:phospholipid dephosphorylation"/>
    <property type="evidence" value="ECO:0007669"/>
    <property type="project" value="TreeGrafter"/>
</dbReference>
<feature type="compositionally biased region" description="Basic residues" evidence="6">
    <location>
        <begin position="1"/>
        <end position="15"/>
    </location>
</feature>
<evidence type="ECO:0000256" key="6">
    <source>
        <dbReference type="SAM" id="MobiDB-lite"/>
    </source>
</evidence>
<dbReference type="GO" id="GO:0007165">
    <property type="term" value="P:signal transduction"/>
    <property type="evidence" value="ECO:0007669"/>
    <property type="project" value="TreeGrafter"/>
</dbReference>
<dbReference type="STRING" id="104421.E2AJW7"/>
<gene>
    <name evidence="9" type="ORF">EAG_13763</name>
</gene>
<accession>E2AJW7</accession>
<dbReference type="InterPro" id="IPR000326">
    <property type="entry name" value="PAP2/HPO"/>
</dbReference>
<name>E2AJW7_CAMFO</name>
<keyword evidence="5 7" id="KW-0472">Membrane</keyword>
<keyword evidence="10" id="KW-1185">Reference proteome</keyword>
<evidence type="ECO:0000259" key="8">
    <source>
        <dbReference type="SMART" id="SM00014"/>
    </source>
</evidence>
<dbReference type="GO" id="GO:0008195">
    <property type="term" value="F:phosphatidate phosphatase activity"/>
    <property type="evidence" value="ECO:0007669"/>
    <property type="project" value="TreeGrafter"/>
</dbReference>
<dbReference type="GO" id="GO:0005886">
    <property type="term" value="C:plasma membrane"/>
    <property type="evidence" value="ECO:0007669"/>
    <property type="project" value="TreeGrafter"/>
</dbReference>
<evidence type="ECO:0000256" key="4">
    <source>
        <dbReference type="ARBA" id="ARBA00022989"/>
    </source>
</evidence>
<sequence length="401" mass="46126">MHLRGTTHFRNRPNRPRLPWGPKDSTEGEEGARSEGAEDLIEWVLQSTEELTRCSTITLTEEVLENTGGATATPTVSEKIMSVCRKAIRWIYMLDVALVLSVTVLLGILEFNMIPHPRIGFFCNDPKISFKFTGDTIPMSLLIIFSICVPIIVMWITEHVCYPADSYKNVSNHEWTRKKQIWYWYSHYYIGLATLTFVCTVMKVLIGEPRPHFLDTCKPREAANCTDEYISSYTCTNTELSDWFVKDSSKSFPSGHAAISLYMSIFLVWYLQNRLPNRTLFLKPWLQCLMSMWAVMCSMTRVSDNRHHWWDVLAGNALGFLFGLFIVLVYCRHFCLGRIGADVVAVTETTHTFNEPLENGQIGGFEKQRKHSVKKLLDPAVIDISEGREMRDIQTVRNWKE</sequence>
<dbReference type="Pfam" id="PF01569">
    <property type="entry name" value="PAP2"/>
    <property type="match status" value="1"/>
</dbReference>
<feature type="domain" description="Phosphatidic acid phosphatase type 2/haloperoxidase" evidence="8">
    <location>
        <begin position="185"/>
        <end position="327"/>
    </location>
</feature>
<dbReference type="InterPro" id="IPR043216">
    <property type="entry name" value="PAP-like"/>
</dbReference>
<organism evidence="10">
    <name type="scientific">Camponotus floridanus</name>
    <name type="common">Florida carpenter ant</name>
    <dbReference type="NCBI Taxonomy" id="104421"/>
    <lineage>
        <taxon>Eukaryota</taxon>
        <taxon>Metazoa</taxon>
        <taxon>Ecdysozoa</taxon>
        <taxon>Arthropoda</taxon>
        <taxon>Hexapoda</taxon>
        <taxon>Insecta</taxon>
        <taxon>Pterygota</taxon>
        <taxon>Neoptera</taxon>
        <taxon>Endopterygota</taxon>
        <taxon>Hymenoptera</taxon>
        <taxon>Apocrita</taxon>
        <taxon>Aculeata</taxon>
        <taxon>Formicoidea</taxon>
        <taxon>Formicidae</taxon>
        <taxon>Formicinae</taxon>
        <taxon>Camponotus</taxon>
    </lineage>
</organism>
<keyword evidence="9" id="KW-0378">Hydrolase</keyword>
<dbReference type="CDD" id="cd03384">
    <property type="entry name" value="PAP2_wunen"/>
    <property type="match status" value="1"/>
</dbReference>
<dbReference type="Gene3D" id="1.20.144.10">
    <property type="entry name" value="Phosphatidic acid phosphatase type 2/haloperoxidase"/>
    <property type="match status" value="1"/>
</dbReference>
<dbReference type="Proteomes" id="UP000000311">
    <property type="component" value="Unassembled WGS sequence"/>
</dbReference>
<keyword evidence="4 7" id="KW-1133">Transmembrane helix</keyword>
<reference evidence="9 10" key="1">
    <citation type="journal article" date="2010" name="Science">
        <title>Genomic comparison of the ants Camponotus floridanus and Harpegnathos saltator.</title>
        <authorList>
            <person name="Bonasio R."/>
            <person name="Zhang G."/>
            <person name="Ye C."/>
            <person name="Mutti N.S."/>
            <person name="Fang X."/>
            <person name="Qin N."/>
            <person name="Donahue G."/>
            <person name="Yang P."/>
            <person name="Li Q."/>
            <person name="Li C."/>
            <person name="Zhang P."/>
            <person name="Huang Z."/>
            <person name="Berger S.L."/>
            <person name="Reinberg D."/>
            <person name="Wang J."/>
            <person name="Liebig J."/>
        </authorList>
    </citation>
    <scope>NUCLEOTIDE SEQUENCE [LARGE SCALE GENOMIC DNA]</scope>
    <source>
        <strain evidence="10">C129</strain>
    </source>
</reference>
<feature type="region of interest" description="Disordered" evidence="6">
    <location>
        <begin position="1"/>
        <end position="35"/>
    </location>
</feature>
<evidence type="ECO:0000256" key="5">
    <source>
        <dbReference type="ARBA" id="ARBA00023136"/>
    </source>
</evidence>
<evidence type="ECO:0000256" key="7">
    <source>
        <dbReference type="SAM" id="Phobius"/>
    </source>
</evidence>
<dbReference type="GO" id="GO:0006644">
    <property type="term" value="P:phospholipid metabolic process"/>
    <property type="evidence" value="ECO:0007669"/>
    <property type="project" value="InterPro"/>
</dbReference>
<dbReference type="EMBL" id="GL440100">
    <property type="protein sequence ID" value="EFN66283.1"/>
    <property type="molecule type" value="Genomic_DNA"/>
</dbReference>
<feature type="transmembrane region" description="Helical" evidence="7">
    <location>
        <begin position="90"/>
        <end position="109"/>
    </location>
</feature>
<dbReference type="InterPro" id="IPR036938">
    <property type="entry name" value="PAP2/HPO_sf"/>
</dbReference>
<evidence type="ECO:0000256" key="2">
    <source>
        <dbReference type="ARBA" id="ARBA00008816"/>
    </source>
</evidence>
<feature type="transmembrane region" description="Helical" evidence="7">
    <location>
        <begin position="309"/>
        <end position="331"/>
    </location>
</feature>
<proteinExistence type="inferred from homology"/>
<dbReference type="SMART" id="SM00014">
    <property type="entry name" value="acidPPc"/>
    <property type="match status" value="1"/>
</dbReference>
<feature type="transmembrane region" description="Helical" evidence="7">
    <location>
        <begin position="182"/>
        <end position="206"/>
    </location>
</feature>
<keyword evidence="3 7" id="KW-0812">Transmembrane</keyword>
<dbReference type="PANTHER" id="PTHR10165:SF103">
    <property type="entry name" value="PHOSPHOLIPID PHOSPHATASE HOMOLOG 1.2 HOMOLOG"/>
    <property type="match status" value="1"/>
</dbReference>
<dbReference type="PANTHER" id="PTHR10165">
    <property type="entry name" value="LIPID PHOSPHATE PHOSPHATASE"/>
    <property type="match status" value="1"/>
</dbReference>
<feature type="transmembrane region" description="Helical" evidence="7">
    <location>
        <begin position="284"/>
        <end position="303"/>
    </location>
</feature>
<comment type="subcellular location">
    <subcellularLocation>
        <location evidence="1">Membrane</location>
        <topology evidence="1">Multi-pass membrane protein</topology>
    </subcellularLocation>
</comment>
<feature type="transmembrane region" description="Helical" evidence="7">
    <location>
        <begin position="254"/>
        <end position="272"/>
    </location>
</feature>
<protein>
    <submittedName>
        <fullName evidence="9">Lipid phosphate phosphohydrolase 1</fullName>
    </submittedName>
</protein>